<sequence>MPLHINHGGISSGAQSAIPEGAKPVFGDGSGLPLGPPSNTRRITRSSTLPSGVTGPAPAPVDGPVTASVDSESVDPDHPTNVQATADSDRPLSPSNVTTFAHFGLNAGPKSETGGSTIKRTTKNLEILADVARTTETQVNKLALDLDKLTVEVRLNNAPFSFQDRVSRSPTPALARSVSRAPSEPRDDGSTRDDIEELFDRVRDLERFESAASSGTEDFSIRLSALENRVPGAGGQITTALTTALASRFHDITSDRDKLNNEIRFQAEKQAKATAKLQRAHDDLQKTLSELQDTITRLELGNPAPPLRMPIRSLGRRG</sequence>
<feature type="compositionally biased region" description="Polar residues" evidence="2">
    <location>
        <begin position="39"/>
        <end position="51"/>
    </location>
</feature>
<protein>
    <submittedName>
        <fullName evidence="3">Uncharacterized protein</fullName>
    </submittedName>
</protein>
<reference evidence="3" key="1">
    <citation type="submission" date="2020-05" db="EMBL/GenBank/DDBJ databases">
        <title>Mycena genomes resolve the evolution of fungal bioluminescence.</title>
        <authorList>
            <person name="Tsai I.J."/>
        </authorList>
    </citation>
    <scope>NUCLEOTIDE SEQUENCE</scope>
    <source>
        <strain evidence="3">CCC161011</strain>
    </source>
</reference>
<keyword evidence="4" id="KW-1185">Reference proteome</keyword>
<name>A0A8H6Z476_9AGAR</name>
<evidence type="ECO:0000313" key="3">
    <source>
        <dbReference type="EMBL" id="KAF7372273.1"/>
    </source>
</evidence>
<dbReference type="OrthoDB" id="3059591at2759"/>
<feature type="region of interest" description="Disordered" evidence="2">
    <location>
        <begin position="1"/>
        <end position="96"/>
    </location>
</feature>
<evidence type="ECO:0000256" key="1">
    <source>
        <dbReference type="SAM" id="Coils"/>
    </source>
</evidence>
<gene>
    <name evidence="3" type="ORF">MVEN_00087000</name>
</gene>
<dbReference type="Proteomes" id="UP000620124">
    <property type="component" value="Unassembled WGS sequence"/>
</dbReference>
<comment type="caution">
    <text evidence="3">The sequence shown here is derived from an EMBL/GenBank/DDBJ whole genome shotgun (WGS) entry which is preliminary data.</text>
</comment>
<organism evidence="3 4">
    <name type="scientific">Mycena venus</name>
    <dbReference type="NCBI Taxonomy" id="2733690"/>
    <lineage>
        <taxon>Eukaryota</taxon>
        <taxon>Fungi</taxon>
        <taxon>Dikarya</taxon>
        <taxon>Basidiomycota</taxon>
        <taxon>Agaricomycotina</taxon>
        <taxon>Agaricomycetes</taxon>
        <taxon>Agaricomycetidae</taxon>
        <taxon>Agaricales</taxon>
        <taxon>Marasmiineae</taxon>
        <taxon>Mycenaceae</taxon>
        <taxon>Mycena</taxon>
    </lineage>
</organism>
<evidence type="ECO:0000256" key="2">
    <source>
        <dbReference type="SAM" id="MobiDB-lite"/>
    </source>
</evidence>
<proteinExistence type="predicted"/>
<keyword evidence="1" id="KW-0175">Coiled coil</keyword>
<feature type="compositionally biased region" description="Basic and acidic residues" evidence="2">
    <location>
        <begin position="183"/>
        <end position="194"/>
    </location>
</feature>
<feature type="coiled-coil region" evidence="1">
    <location>
        <begin position="256"/>
        <end position="301"/>
    </location>
</feature>
<dbReference type="EMBL" id="JACAZI010000001">
    <property type="protein sequence ID" value="KAF7372273.1"/>
    <property type="molecule type" value="Genomic_DNA"/>
</dbReference>
<evidence type="ECO:0000313" key="4">
    <source>
        <dbReference type="Proteomes" id="UP000620124"/>
    </source>
</evidence>
<dbReference type="AlphaFoldDB" id="A0A8H6Z476"/>
<accession>A0A8H6Z476</accession>
<feature type="region of interest" description="Disordered" evidence="2">
    <location>
        <begin position="163"/>
        <end position="194"/>
    </location>
</feature>